<dbReference type="EMBL" id="BMIP01000010">
    <property type="protein sequence ID" value="GGD81348.1"/>
    <property type="molecule type" value="Genomic_DNA"/>
</dbReference>
<comment type="caution">
    <text evidence="2">The sequence shown here is derived from an EMBL/GenBank/DDBJ whole genome shotgun (WGS) entry which is preliminary data.</text>
</comment>
<evidence type="ECO:0000313" key="2">
    <source>
        <dbReference type="EMBL" id="GGD81348.1"/>
    </source>
</evidence>
<gene>
    <name evidence="2" type="ORF">GCM10010990_34110</name>
</gene>
<dbReference type="SUPFAM" id="SSF54909">
    <property type="entry name" value="Dimeric alpha+beta barrel"/>
    <property type="match status" value="1"/>
</dbReference>
<dbReference type="InterPro" id="IPR011008">
    <property type="entry name" value="Dimeric_a/b-barrel"/>
</dbReference>
<reference evidence="2" key="1">
    <citation type="journal article" date="2014" name="Int. J. Syst. Evol. Microbiol.">
        <title>Complete genome sequence of Corynebacterium casei LMG S-19264T (=DSM 44701T), isolated from a smear-ripened cheese.</title>
        <authorList>
            <consortium name="US DOE Joint Genome Institute (JGI-PGF)"/>
            <person name="Walter F."/>
            <person name="Albersmeier A."/>
            <person name="Kalinowski J."/>
            <person name="Ruckert C."/>
        </authorList>
    </citation>
    <scope>NUCLEOTIDE SEQUENCE</scope>
    <source>
        <strain evidence="2">CGMCC 1.15360</strain>
    </source>
</reference>
<name>A0A917DZD0_9SPHN</name>
<dbReference type="OrthoDB" id="6369070at2"/>
<evidence type="ECO:0000313" key="3">
    <source>
        <dbReference type="Proteomes" id="UP000612349"/>
    </source>
</evidence>
<organism evidence="2 3">
    <name type="scientific">Croceicoccus mobilis</name>
    <dbReference type="NCBI Taxonomy" id="1703339"/>
    <lineage>
        <taxon>Bacteria</taxon>
        <taxon>Pseudomonadati</taxon>
        <taxon>Pseudomonadota</taxon>
        <taxon>Alphaproteobacteria</taxon>
        <taxon>Sphingomonadales</taxon>
        <taxon>Erythrobacteraceae</taxon>
        <taxon>Croceicoccus</taxon>
    </lineage>
</organism>
<sequence length="239" mass="25927">MAGVTTIALIERRADISRELFTRYWRDVHGVMAARIPGFDFYVQHHVTQIAGDNGDIAFEGIAVVRFASEADRAGLAQSAVAAQIVRDEPNVFTRALLYNLEAQDSQHFNENTAEDRDVTGFLLFAEPGAAKHWASAASGLGMEVHLHDLRGADPSLWNGISPGAVGWQSVAQYWSGGCALPPLPDGVTVFRTDERYVMVAGGRPTPTGLRGADAVRTIREIGANNQLEHDVETLIFGV</sequence>
<accession>A0A917DZD0</accession>
<reference evidence="2" key="2">
    <citation type="submission" date="2020-09" db="EMBL/GenBank/DDBJ databases">
        <authorList>
            <person name="Sun Q."/>
            <person name="Zhou Y."/>
        </authorList>
    </citation>
    <scope>NUCLEOTIDE SEQUENCE</scope>
    <source>
        <strain evidence="2">CGMCC 1.15360</strain>
    </source>
</reference>
<dbReference type="AlphaFoldDB" id="A0A917DZD0"/>
<proteinExistence type="predicted"/>
<dbReference type="InterPro" id="IPR009799">
    <property type="entry name" value="EthD_dom"/>
</dbReference>
<dbReference type="Gene3D" id="3.30.70.100">
    <property type="match status" value="1"/>
</dbReference>
<dbReference type="GO" id="GO:0016491">
    <property type="term" value="F:oxidoreductase activity"/>
    <property type="evidence" value="ECO:0007669"/>
    <property type="project" value="InterPro"/>
</dbReference>
<dbReference type="Proteomes" id="UP000612349">
    <property type="component" value="Unassembled WGS sequence"/>
</dbReference>
<keyword evidence="3" id="KW-1185">Reference proteome</keyword>
<dbReference type="Pfam" id="PF07110">
    <property type="entry name" value="EthD"/>
    <property type="match status" value="1"/>
</dbReference>
<feature type="domain" description="EthD" evidence="1">
    <location>
        <begin position="15"/>
        <end position="91"/>
    </location>
</feature>
<evidence type="ECO:0000259" key="1">
    <source>
        <dbReference type="Pfam" id="PF07110"/>
    </source>
</evidence>
<protein>
    <recommendedName>
        <fullName evidence="1">EthD domain-containing protein</fullName>
    </recommendedName>
</protein>